<evidence type="ECO:0000313" key="1">
    <source>
        <dbReference type="EMBL" id="SDM93588.1"/>
    </source>
</evidence>
<keyword evidence="2" id="KW-1185">Reference proteome</keyword>
<reference evidence="1 2" key="1">
    <citation type="submission" date="2016-10" db="EMBL/GenBank/DDBJ databases">
        <authorList>
            <person name="de Groot N.N."/>
        </authorList>
    </citation>
    <scope>NUCLEOTIDE SEQUENCE [LARGE SCALE GENOMIC DNA]</scope>
    <source>
        <strain evidence="2">EB21,IBRC-M 10013,KCTC 4048</strain>
    </source>
</reference>
<dbReference type="EMBL" id="FNIA01000010">
    <property type="protein sequence ID" value="SDM93588.1"/>
    <property type="molecule type" value="Genomic_DNA"/>
</dbReference>
<sequence>MGVHKLIPYWIRVREVEEPQTRWDQTNIHANEPKFPHDNLADYFQSFIEEYLEEVHKDEENEKTFTIEEPVRREGNTIEGRIKSGEWGRNADFWDIDEHERIVDAREENHAEEISYYFLFHIPDIDSDQALLILSKYKRKGVKTLFSGLFNTNGRDIDTGDAYMTIEPHYSDEVIKKIEEADSIGRVSFRGNSTIPARDKYADRQDVERTNQDLSGQLEVSVEQTMSPKGNEDSFREFVKGLVRSNDVDDFDYGSIEQQKFDSASLTVIEGESELTFSLWKERIAMRMDLDPDEHDLDIYGGTPTPHSLGRVARQLANDLMSEDNSKLETESLIPSAVGVPDETALLNPRTA</sequence>
<gene>
    <name evidence="1" type="ORF">SAMN05192554_1102</name>
</gene>
<dbReference type="RefSeq" id="WP_139172300.1">
    <property type="nucleotide sequence ID" value="NZ_FNIA01000010.1"/>
</dbReference>
<dbReference type="OrthoDB" id="206140at2157"/>
<evidence type="ECO:0000313" key="2">
    <source>
        <dbReference type="Proteomes" id="UP000199370"/>
    </source>
</evidence>
<organism evidence="1 2">
    <name type="scientific">Haloarchaeobius iranensis</name>
    <dbReference type="NCBI Taxonomy" id="996166"/>
    <lineage>
        <taxon>Archaea</taxon>
        <taxon>Methanobacteriati</taxon>
        <taxon>Methanobacteriota</taxon>
        <taxon>Stenosarchaea group</taxon>
        <taxon>Halobacteria</taxon>
        <taxon>Halobacteriales</taxon>
        <taxon>Halorubellaceae</taxon>
        <taxon>Haloarchaeobius</taxon>
    </lineage>
</organism>
<proteinExistence type="predicted"/>
<accession>A0A1G9XA27</accession>
<name>A0A1G9XA27_9EURY</name>
<dbReference type="AlphaFoldDB" id="A0A1G9XA27"/>
<protein>
    <submittedName>
        <fullName evidence="1">Uncharacterized protein</fullName>
    </submittedName>
</protein>
<dbReference type="Proteomes" id="UP000199370">
    <property type="component" value="Unassembled WGS sequence"/>
</dbReference>